<dbReference type="Pfam" id="PF18073">
    <property type="entry name" value="Zn_ribbon_LapB"/>
    <property type="match status" value="1"/>
</dbReference>
<reference evidence="6 7" key="1">
    <citation type="submission" date="2020-04" db="EMBL/GenBank/DDBJ databases">
        <title>Usitatibacter rugosus gen. nov., sp. nov. and Usitatibacter palustris sp. nov., novel members of Usitatibacteraceae fam. nov. within the order Nitrosomonadales isolated from soil.</title>
        <authorList>
            <person name="Huber K.J."/>
            <person name="Neumann-Schaal M."/>
            <person name="Geppert A."/>
            <person name="Luckner M."/>
            <person name="Wanner G."/>
            <person name="Overmann J."/>
        </authorList>
    </citation>
    <scope>NUCLEOTIDE SEQUENCE [LARGE SCALE GENOMIC DNA]</scope>
    <source>
        <strain evidence="6 7">0125_3</strain>
    </source>
</reference>
<feature type="binding site" evidence="4">
    <location>
        <position position="356"/>
    </location>
    <ligand>
        <name>Fe cation</name>
        <dbReference type="ChEBI" id="CHEBI:24875"/>
    </ligand>
</feature>
<evidence type="ECO:0000256" key="4">
    <source>
        <dbReference type="HAMAP-Rule" id="MF_00994"/>
    </source>
</evidence>
<feature type="binding site" evidence="4">
    <location>
        <position position="373"/>
    </location>
    <ligand>
        <name>Fe cation</name>
        <dbReference type="ChEBI" id="CHEBI:24875"/>
    </ligand>
</feature>
<dbReference type="InterPro" id="IPR030865">
    <property type="entry name" value="LapB"/>
</dbReference>
<feature type="binding site" evidence="4">
    <location>
        <position position="370"/>
    </location>
    <ligand>
        <name>Fe cation</name>
        <dbReference type="ChEBI" id="CHEBI:24875"/>
    </ligand>
</feature>
<dbReference type="PANTHER" id="PTHR45586">
    <property type="entry name" value="TPR REPEAT-CONTAINING PROTEIN PA4667"/>
    <property type="match status" value="1"/>
</dbReference>
<keyword evidence="7" id="KW-1185">Reference proteome</keyword>
<name>A0A6M4GYI3_9PROT</name>
<dbReference type="KEGG" id="uru:DSM104443_02632"/>
<keyword evidence="4" id="KW-0408">Iron</keyword>
<keyword evidence="4" id="KW-0812">Transmembrane</keyword>
<dbReference type="NCBIfam" id="NF008757">
    <property type="entry name" value="PRK11788.1-5"/>
    <property type="match status" value="1"/>
</dbReference>
<dbReference type="AlphaFoldDB" id="A0A6M4GYI3"/>
<dbReference type="NCBIfam" id="NF008755">
    <property type="entry name" value="PRK11788.1-3"/>
    <property type="match status" value="1"/>
</dbReference>
<dbReference type="InterPro" id="IPR051012">
    <property type="entry name" value="CellSynth/LPSAsmb/PSIAsmb"/>
</dbReference>
<dbReference type="SMART" id="SM00028">
    <property type="entry name" value="TPR"/>
    <property type="match status" value="5"/>
</dbReference>
<proteinExistence type="inferred from homology"/>
<feature type="domain" description="LapB rubredoxin metal binding" evidence="5">
    <location>
        <begin position="354"/>
        <end position="380"/>
    </location>
</feature>
<feature type="topological domain" description="Cytoplasmic" evidence="4">
    <location>
        <begin position="23"/>
        <end position="401"/>
    </location>
</feature>
<dbReference type="PANTHER" id="PTHR45586:SF1">
    <property type="entry name" value="LIPOPOLYSACCHARIDE ASSEMBLY PROTEIN B"/>
    <property type="match status" value="1"/>
</dbReference>
<sequence length="401" mass="45843">MEFEFWWLLALPVFFGMGWVAARVDLKSLLSESRALPTSYFRGLNFMLNDQPDKAIESFLQVAKENPQTVELQFALGSLFRRRGEVDRAIRMHQDLMNREDLPPEERRKASFELAEDYFKAGLLDHAEEVLTKLAEVDPTPSVHRNLLDIYIQEKDWAKAIEAAKKLEVSAKRNYQKEIANYYCELAITEQIHGRKEGADAYLDRALESNRKCVRANLLRGEWRSRDGDHAGAIEAWKKVEEQDPAYLGLAAEGMVESFKALGKLTEGLTLLRGLQHRYPGLDLLNVVYQATAEAEGDEAAWRLVREEVRRNPTLVGLDRLIDAELLRAPPERRQDLQLMKNLVHSHAQALSVYLCGTCGFKARQFFWQCPACGGWETFPPRRTAELDTAGRHLARMQIGQ</sequence>
<evidence type="ECO:0000313" key="7">
    <source>
        <dbReference type="Proteomes" id="UP000501534"/>
    </source>
</evidence>
<evidence type="ECO:0000313" key="6">
    <source>
        <dbReference type="EMBL" id="QJR11554.1"/>
    </source>
</evidence>
<dbReference type="EMBL" id="CP053069">
    <property type="protein sequence ID" value="QJR11554.1"/>
    <property type="molecule type" value="Genomic_DNA"/>
</dbReference>
<feature type="binding site" evidence="4">
    <location>
        <position position="359"/>
    </location>
    <ligand>
        <name>Fe cation</name>
        <dbReference type="ChEBI" id="CHEBI:24875"/>
    </ligand>
</feature>
<keyword evidence="3 4" id="KW-0802">TPR repeat</keyword>
<dbReference type="Proteomes" id="UP000501534">
    <property type="component" value="Chromosome"/>
</dbReference>
<comment type="function">
    <text evidence="4">Modulates cellular lipopolysaccharide (LPS) levels by regulating LpxC, which is involved in lipid A biosynthesis. May act by modulating the proteolytic activity of FtsH towards LpxC. May also coordinate assembly of proteins involved in LPS synthesis at the plasma membrane.</text>
</comment>
<accession>A0A6M4GYI3</accession>
<dbReference type="HAMAP" id="MF_00994">
    <property type="entry name" value="LPS_assembly_LapB"/>
    <property type="match status" value="1"/>
</dbReference>
<dbReference type="Pfam" id="PF13432">
    <property type="entry name" value="TPR_16"/>
    <property type="match status" value="3"/>
</dbReference>
<dbReference type="SUPFAM" id="SSF81901">
    <property type="entry name" value="HCP-like"/>
    <property type="match status" value="1"/>
</dbReference>
<dbReference type="GO" id="GO:0046890">
    <property type="term" value="P:regulation of lipid biosynthetic process"/>
    <property type="evidence" value="ECO:0007669"/>
    <property type="project" value="UniProtKB-UniRule"/>
</dbReference>
<dbReference type="GO" id="GO:0008653">
    <property type="term" value="P:lipopolysaccharide metabolic process"/>
    <property type="evidence" value="ECO:0007669"/>
    <property type="project" value="InterPro"/>
</dbReference>
<evidence type="ECO:0000256" key="1">
    <source>
        <dbReference type="ARBA" id="ARBA00022723"/>
    </source>
</evidence>
<dbReference type="RefSeq" id="WP_171092996.1">
    <property type="nucleotide sequence ID" value="NZ_CP053069.1"/>
</dbReference>
<dbReference type="InterPro" id="IPR011990">
    <property type="entry name" value="TPR-like_helical_dom_sf"/>
</dbReference>
<comment type="similarity">
    <text evidence="4">Belongs to the LapB family.</text>
</comment>
<keyword evidence="4" id="KW-1133">Transmembrane helix</keyword>
<evidence type="ECO:0000256" key="2">
    <source>
        <dbReference type="ARBA" id="ARBA00022737"/>
    </source>
</evidence>
<keyword evidence="1 4" id="KW-0479">Metal-binding</keyword>
<evidence type="ECO:0000256" key="3">
    <source>
        <dbReference type="ARBA" id="ARBA00022803"/>
    </source>
</evidence>
<keyword evidence="4" id="KW-0472">Membrane</keyword>
<dbReference type="InterPro" id="IPR041166">
    <property type="entry name" value="Rubredoxin_2"/>
</dbReference>
<keyword evidence="4" id="KW-1003">Cell membrane</keyword>
<evidence type="ECO:0000259" key="5">
    <source>
        <dbReference type="Pfam" id="PF18073"/>
    </source>
</evidence>
<keyword evidence="4" id="KW-0997">Cell inner membrane</keyword>
<dbReference type="GO" id="GO:0005506">
    <property type="term" value="F:iron ion binding"/>
    <property type="evidence" value="ECO:0007669"/>
    <property type="project" value="UniProtKB-UniRule"/>
</dbReference>
<dbReference type="Gene3D" id="1.25.40.10">
    <property type="entry name" value="Tetratricopeptide repeat domain"/>
    <property type="match status" value="1"/>
</dbReference>
<keyword evidence="2 4" id="KW-0677">Repeat</keyword>
<dbReference type="InterPro" id="IPR019734">
    <property type="entry name" value="TPR_rpt"/>
</dbReference>
<gene>
    <name evidence="4 6" type="primary">lapB</name>
    <name evidence="6" type="ORF">DSM104443_02632</name>
</gene>
<dbReference type="GO" id="GO:0009898">
    <property type="term" value="C:cytoplasmic side of plasma membrane"/>
    <property type="evidence" value="ECO:0007669"/>
    <property type="project" value="UniProtKB-UniRule"/>
</dbReference>
<organism evidence="6 7">
    <name type="scientific">Usitatibacter rugosus</name>
    <dbReference type="NCBI Taxonomy" id="2732067"/>
    <lineage>
        <taxon>Bacteria</taxon>
        <taxon>Pseudomonadati</taxon>
        <taxon>Pseudomonadota</taxon>
        <taxon>Betaproteobacteria</taxon>
        <taxon>Nitrosomonadales</taxon>
        <taxon>Usitatibacteraceae</taxon>
        <taxon>Usitatibacter</taxon>
    </lineage>
</organism>
<protein>
    <recommendedName>
        <fullName evidence="4">Lipopolysaccharide assembly protein B</fullName>
    </recommendedName>
</protein>
<comment type="subcellular location">
    <subcellularLocation>
        <location evidence="4">Cell inner membrane</location>
        <topology evidence="4">Single-pass membrane protein</topology>
        <orientation evidence="4">Cytoplasmic side</orientation>
    </subcellularLocation>
</comment>